<dbReference type="GO" id="GO:0000976">
    <property type="term" value="F:transcription cis-regulatory region binding"/>
    <property type="evidence" value="ECO:0007669"/>
    <property type="project" value="TreeGrafter"/>
</dbReference>
<feature type="domain" description="HTH tetR-type" evidence="5">
    <location>
        <begin position="6"/>
        <end position="64"/>
    </location>
</feature>
<gene>
    <name evidence="6" type="ORF">E1267_13675</name>
</gene>
<dbReference type="SUPFAM" id="SSF46689">
    <property type="entry name" value="Homeodomain-like"/>
    <property type="match status" value="1"/>
</dbReference>
<dbReference type="SUPFAM" id="SSF48498">
    <property type="entry name" value="Tetracyclin repressor-like, C-terminal domain"/>
    <property type="match status" value="1"/>
</dbReference>
<sequence length="191" mass="20814">MRSDAERTVRTILEAAERVFAEDPAASMEQIAEAAGVARTTVHRRFASREALLEALSTVAAREFAAAVDAAHPETTPPLVALYQVTVNVLQVKRQWPFALDLVGPGDDEWARAHADVERRCDHLLRRAQESGVLRADADLAWAKWVIYALIEVAARMRECEPDAAATRVVDMLLCGVGTGQGLTRTGPEVG</sequence>
<evidence type="ECO:0000313" key="6">
    <source>
        <dbReference type="EMBL" id="TDC07391.1"/>
    </source>
</evidence>
<comment type="caution">
    <text evidence="6">The sequence shown here is derived from an EMBL/GenBank/DDBJ whole genome shotgun (WGS) entry which is preliminary data.</text>
</comment>
<dbReference type="InterPro" id="IPR050109">
    <property type="entry name" value="HTH-type_TetR-like_transc_reg"/>
</dbReference>
<dbReference type="OrthoDB" id="3570708at2"/>
<dbReference type="PANTHER" id="PTHR30055:SF234">
    <property type="entry name" value="HTH-TYPE TRANSCRIPTIONAL REGULATOR BETI"/>
    <property type="match status" value="1"/>
</dbReference>
<evidence type="ECO:0000256" key="4">
    <source>
        <dbReference type="PROSITE-ProRule" id="PRU00335"/>
    </source>
</evidence>
<name>A0A4R4NE45_9ACTN</name>
<dbReference type="GO" id="GO:0003700">
    <property type="term" value="F:DNA-binding transcription factor activity"/>
    <property type="evidence" value="ECO:0007669"/>
    <property type="project" value="TreeGrafter"/>
</dbReference>
<dbReference type="PANTHER" id="PTHR30055">
    <property type="entry name" value="HTH-TYPE TRANSCRIPTIONAL REGULATOR RUTR"/>
    <property type="match status" value="1"/>
</dbReference>
<evidence type="ECO:0000256" key="2">
    <source>
        <dbReference type="ARBA" id="ARBA00023125"/>
    </source>
</evidence>
<dbReference type="EMBL" id="SMJZ01000041">
    <property type="protein sequence ID" value="TDC07391.1"/>
    <property type="molecule type" value="Genomic_DNA"/>
</dbReference>
<keyword evidence="7" id="KW-1185">Reference proteome</keyword>
<reference evidence="6 7" key="1">
    <citation type="submission" date="2019-02" db="EMBL/GenBank/DDBJ databases">
        <title>Draft genome sequences of novel Actinobacteria.</title>
        <authorList>
            <person name="Sahin N."/>
            <person name="Ay H."/>
            <person name="Saygin H."/>
        </authorList>
    </citation>
    <scope>NUCLEOTIDE SEQUENCE [LARGE SCALE GENOMIC DNA]</scope>
    <source>
        <strain evidence="6 7">KC201</strain>
    </source>
</reference>
<dbReference type="InterPro" id="IPR009057">
    <property type="entry name" value="Homeodomain-like_sf"/>
</dbReference>
<evidence type="ECO:0000256" key="3">
    <source>
        <dbReference type="ARBA" id="ARBA00023163"/>
    </source>
</evidence>
<evidence type="ECO:0000313" key="7">
    <source>
        <dbReference type="Proteomes" id="UP000295157"/>
    </source>
</evidence>
<keyword evidence="1" id="KW-0805">Transcription regulation</keyword>
<dbReference type="InterPro" id="IPR036271">
    <property type="entry name" value="Tet_transcr_reg_TetR-rel_C_sf"/>
</dbReference>
<dbReference type="Proteomes" id="UP000295157">
    <property type="component" value="Unassembled WGS sequence"/>
</dbReference>
<feature type="DNA-binding region" description="H-T-H motif" evidence="4">
    <location>
        <begin position="27"/>
        <end position="46"/>
    </location>
</feature>
<proteinExistence type="predicted"/>
<dbReference type="AlphaFoldDB" id="A0A4R4NE45"/>
<dbReference type="Gene3D" id="1.10.357.10">
    <property type="entry name" value="Tetracycline Repressor, domain 2"/>
    <property type="match status" value="1"/>
</dbReference>
<protein>
    <submittedName>
        <fullName evidence="6">TetR/AcrR family transcriptional regulator</fullName>
    </submittedName>
</protein>
<dbReference type="PROSITE" id="PS50977">
    <property type="entry name" value="HTH_TETR_2"/>
    <property type="match status" value="1"/>
</dbReference>
<evidence type="ECO:0000259" key="5">
    <source>
        <dbReference type="PROSITE" id="PS50977"/>
    </source>
</evidence>
<dbReference type="InterPro" id="IPR001647">
    <property type="entry name" value="HTH_TetR"/>
</dbReference>
<dbReference type="Pfam" id="PF00440">
    <property type="entry name" value="TetR_N"/>
    <property type="match status" value="1"/>
</dbReference>
<keyword evidence="2 4" id="KW-0238">DNA-binding</keyword>
<organism evidence="6 7">
    <name type="scientific">Nonomuraea longispora</name>
    <dbReference type="NCBI Taxonomy" id="1848320"/>
    <lineage>
        <taxon>Bacteria</taxon>
        <taxon>Bacillati</taxon>
        <taxon>Actinomycetota</taxon>
        <taxon>Actinomycetes</taxon>
        <taxon>Streptosporangiales</taxon>
        <taxon>Streptosporangiaceae</taxon>
        <taxon>Nonomuraea</taxon>
    </lineage>
</organism>
<keyword evidence="3" id="KW-0804">Transcription</keyword>
<evidence type="ECO:0000256" key="1">
    <source>
        <dbReference type="ARBA" id="ARBA00023015"/>
    </source>
</evidence>
<accession>A0A4R4NE45</accession>